<evidence type="ECO:0000256" key="8">
    <source>
        <dbReference type="SAM" id="Coils"/>
    </source>
</evidence>
<organism evidence="10">
    <name type="scientific">Timema bartmani</name>
    <dbReference type="NCBI Taxonomy" id="61472"/>
    <lineage>
        <taxon>Eukaryota</taxon>
        <taxon>Metazoa</taxon>
        <taxon>Ecdysozoa</taxon>
        <taxon>Arthropoda</taxon>
        <taxon>Hexapoda</taxon>
        <taxon>Insecta</taxon>
        <taxon>Pterygota</taxon>
        <taxon>Neoptera</taxon>
        <taxon>Polyneoptera</taxon>
        <taxon>Phasmatodea</taxon>
        <taxon>Timematodea</taxon>
        <taxon>Timematoidea</taxon>
        <taxon>Timematidae</taxon>
        <taxon>Timema</taxon>
    </lineage>
</organism>
<evidence type="ECO:0000256" key="2">
    <source>
        <dbReference type="ARBA" id="ARBA00004496"/>
    </source>
</evidence>
<dbReference type="Pfam" id="PF00787">
    <property type="entry name" value="PX"/>
    <property type="match status" value="1"/>
</dbReference>
<dbReference type="GO" id="GO:0032456">
    <property type="term" value="P:endocytic recycling"/>
    <property type="evidence" value="ECO:0007669"/>
    <property type="project" value="TreeGrafter"/>
</dbReference>
<name>A0A7R9F132_9NEOP</name>
<dbReference type="InterPro" id="IPR001683">
    <property type="entry name" value="PX_dom"/>
</dbReference>
<dbReference type="PANTHER" id="PTHR45949:SF2">
    <property type="entry name" value="SORTING NEXIN-4"/>
    <property type="match status" value="1"/>
</dbReference>
<gene>
    <name evidence="10" type="ORF">TBIB3V08_LOCUS7418</name>
</gene>
<dbReference type="AlphaFoldDB" id="A0A7R9F132"/>
<evidence type="ECO:0000256" key="1">
    <source>
        <dbReference type="ARBA" id="ARBA00004184"/>
    </source>
</evidence>
<dbReference type="GO" id="GO:0000422">
    <property type="term" value="P:autophagy of mitochondrion"/>
    <property type="evidence" value="ECO:0007669"/>
    <property type="project" value="TreeGrafter"/>
</dbReference>
<sequence length="587" mass="66944">MFPAIDINYLPQTSRAEFDDMEYVARRRYNDFVWLRQKLVEAFPTHLIPVSITTILLIVALLAELLFQPLPGKHTLLAQLDRYSKEFILARMALLHRFLNRVANHPVLSCNNSLKVFLTAKPSEFSIHRKSRQGLLGRMSSSFNNLAAVYMIRQRTPEFEHVREYVTMLGEKLSSIDKISQRIHKERQDYLYELHQLHPIFTLWSASEPELNPVLLALASAGERSAQAQHQVLVTYTPIIVQPLKEYLLYVEAVKETLIRRDSVQIEYELTQEELNKRRLEKDQLSMTSSPSLCPSCKSSLIFLAPQSHGCLVFILFMYVSFLRLDIVSAIVSRKLRPAGSLKTSLTDLPRISYWGIHIMSQVVSQPRTKCSGSSRVRTFTSDVVLHQRSLSDAWEKLVMFPYLCYSSFPSVPATPPLRQDQSPHLFEHLISLSNTWPLCLMSNEQQQQLGPAGVGGFSIGGTSLWRSPGEVRDGKLQKLEQTIPQLVKQVEENQDKVECANENLRADLERWNKEKKNDLKTIFLALANQQIKYYEQLANALVVLSSTAEDGEIKVRISCLAAWEDILPEAKPACDTPSHYSTLESS</sequence>
<dbReference type="GO" id="GO:0061709">
    <property type="term" value="P:reticulophagy"/>
    <property type="evidence" value="ECO:0007669"/>
    <property type="project" value="TreeGrafter"/>
</dbReference>
<dbReference type="GO" id="GO:0000407">
    <property type="term" value="C:phagophore assembly site"/>
    <property type="evidence" value="ECO:0007669"/>
    <property type="project" value="TreeGrafter"/>
</dbReference>
<dbReference type="Gene3D" id="1.20.1270.60">
    <property type="entry name" value="Arfaptin homology (AH) domain/BAR domain"/>
    <property type="match status" value="2"/>
</dbReference>
<keyword evidence="5" id="KW-0963">Cytoplasm</keyword>
<keyword evidence="4" id="KW-0813">Transport</keyword>
<evidence type="ECO:0000256" key="5">
    <source>
        <dbReference type="ARBA" id="ARBA00022490"/>
    </source>
</evidence>
<dbReference type="SUPFAM" id="SSF64268">
    <property type="entry name" value="PX domain"/>
    <property type="match status" value="1"/>
</dbReference>
<dbReference type="PROSITE" id="PS50195">
    <property type="entry name" value="PX"/>
    <property type="match status" value="1"/>
</dbReference>
<evidence type="ECO:0000259" key="9">
    <source>
        <dbReference type="PROSITE" id="PS50195"/>
    </source>
</evidence>
<dbReference type="EMBL" id="OD567056">
    <property type="protein sequence ID" value="CAD7445055.1"/>
    <property type="molecule type" value="Genomic_DNA"/>
</dbReference>
<dbReference type="InterPro" id="IPR027267">
    <property type="entry name" value="AH/BAR_dom_sf"/>
</dbReference>
<keyword evidence="7" id="KW-0472">Membrane</keyword>
<evidence type="ECO:0000256" key="3">
    <source>
        <dbReference type="ARBA" id="ARBA00010883"/>
    </source>
</evidence>
<evidence type="ECO:0000256" key="4">
    <source>
        <dbReference type="ARBA" id="ARBA00022448"/>
    </source>
</evidence>
<proteinExistence type="inferred from homology"/>
<comment type="subcellular location">
    <subcellularLocation>
        <location evidence="2">Cytoplasm</location>
    </subcellularLocation>
    <subcellularLocation>
        <location evidence="1">Endomembrane system</location>
        <topology evidence="1">Peripheral membrane protein</topology>
    </subcellularLocation>
</comment>
<comment type="similarity">
    <text evidence="3">Belongs to the sorting nexin family.</text>
</comment>
<protein>
    <recommendedName>
        <fullName evidence="9">PX domain-containing protein</fullName>
    </recommendedName>
</protein>
<keyword evidence="8" id="KW-0175">Coiled coil</keyword>
<dbReference type="GO" id="GO:0015031">
    <property type="term" value="P:protein transport"/>
    <property type="evidence" value="ECO:0007669"/>
    <property type="project" value="TreeGrafter"/>
</dbReference>
<accession>A0A7R9F132</accession>
<dbReference type="SMART" id="SM00312">
    <property type="entry name" value="PX"/>
    <property type="match status" value="1"/>
</dbReference>
<evidence type="ECO:0000313" key="10">
    <source>
        <dbReference type="EMBL" id="CAD7445055.1"/>
    </source>
</evidence>
<dbReference type="Gene3D" id="3.30.1520.10">
    <property type="entry name" value="Phox-like domain"/>
    <property type="match status" value="1"/>
</dbReference>
<dbReference type="InterPro" id="IPR036871">
    <property type="entry name" value="PX_dom_sf"/>
</dbReference>
<evidence type="ECO:0000256" key="6">
    <source>
        <dbReference type="ARBA" id="ARBA00023121"/>
    </source>
</evidence>
<dbReference type="GO" id="GO:0035091">
    <property type="term" value="F:phosphatidylinositol binding"/>
    <property type="evidence" value="ECO:0007669"/>
    <property type="project" value="InterPro"/>
</dbReference>
<feature type="domain" description="PX" evidence="9">
    <location>
        <begin position="1"/>
        <end position="125"/>
    </location>
</feature>
<dbReference type="PANTHER" id="PTHR45949">
    <property type="entry name" value="SORTING NEXIN-4"/>
    <property type="match status" value="1"/>
</dbReference>
<feature type="coiled-coil region" evidence="8">
    <location>
        <begin position="477"/>
        <end position="522"/>
    </location>
</feature>
<dbReference type="GO" id="GO:0005769">
    <property type="term" value="C:early endosome"/>
    <property type="evidence" value="ECO:0007669"/>
    <property type="project" value="TreeGrafter"/>
</dbReference>
<evidence type="ECO:0000256" key="7">
    <source>
        <dbReference type="ARBA" id="ARBA00023136"/>
    </source>
</evidence>
<reference evidence="10" key="1">
    <citation type="submission" date="2020-11" db="EMBL/GenBank/DDBJ databases">
        <authorList>
            <person name="Tran Van P."/>
        </authorList>
    </citation>
    <scope>NUCLEOTIDE SEQUENCE</scope>
</reference>
<keyword evidence="6" id="KW-0446">Lipid-binding</keyword>
<dbReference type="GO" id="GO:0034727">
    <property type="term" value="P:piecemeal microautophagy of the nucleus"/>
    <property type="evidence" value="ECO:0007669"/>
    <property type="project" value="TreeGrafter"/>
</dbReference>